<dbReference type="STRING" id="642780.SAMN04488570_2997"/>
<dbReference type="PANTHER" id="PTHR30177">
    <property type="entry name" value="GLYCINE BETAINE/L-PROLINE TRANSPORT SYSTEM PERMEASE PROTEIN PROW"/>
    <property type="match status" value="1"/>
</dbReference>
<keyword evidence="5 6" id="KW-0472">Membrane</keyword>
<feature type="transmembrane region" description="Helical" evidence="6">
    <location>
        <begin position="29"/>
        <end position="52"/>
    </location>
</feature>
<accession>A0A1H1W1U7</accession>
<feature type="transmembrane region" description="Helical" evidence="6">
    <location>
        <begin position="107"/>
        <end position="131"/>
    </location>
</feature>
<protein>
    <submittedName>
        <fullName evidence="9">Osmoprotectant transport system permease protein</fullName>
    </submittedName>
</protein>
<dbReference type="InterPro" id="IPR035906">
    <property type="entry name" value="MetI-like_sf"/>
</dbReference>
<dbReference type="GO" id="GO:0055085">
    <property type="term" value="P:transmembrane transport"/>
    <property type="evidence" value="ECO:0007669"/>
    <property type="project" value="InterPro"/>
</dbReference>
<evidence type="ECO:0000256" key="4">
    <source>
        <dbReference type="ARBA" id="ARBA00022989"/>
    </source>
</evidence>
<feature type="domain" description="ABC transmembrane type-1" evidence="8">
    <location>
        <begin position="75"/>
        <end position="256"/>
    </location>
</feature>
<feature type="transmembrane region" description="Helical" evidence="6">
    <location>
        <begin position="237"/>
        <end position="256"/>
    </location>
</feature>
<dbReference type="InterPro" id="IPR000515">
    <property type="entry name" value="MetI-like"/>
</dbReference>
<feature type="transmembrane region" description="Helical" evidence="6">
    <location>
        <begin position="81"/>
        <end position="100"/>
    </location>
</feature>
<feature type="region of interest" description="Disordered" evidence="7">
    <location>
        <begin position="1"/>
        <end position="23"/>
    </location>
</feature>
<feature type="transmembrane region" description="Helical" evidence="6">
    <location>
        <begin position="137"/>
        <end position="155"/>
    </location>
</feature>
<keyword evidence="2 6" id="KW-0813">Transport</keyword>
<dbReference type="PROSITE" id="PS50928">
    <property type="entry name" value="ABC_TM1"/>
    <property type="match status" value="1"/>
</dbReference>
<feature type="transmembrane region" description="Helical" evidence="6">
    <location>
        <begin position="191"/>
        <end position="217"/>
    </location>
</feature>
<sequence length="268" mass="27756">MSTPAPAADTASGEATRPRRPRLRDRMNAETAIVIFAIPVIVAIGFAAFAIWNATATKDSVVEGALAWPTVWDQIGGHLKLTFVSAIATVVIAVPLGVLLTRGRAKAVAPVVVGIANGGQAAPSVGLIVLFAMWLGFGFRTAVIALTLYAILPVLRNTIVGLEGVDRTLVEAGRGVGMSAVAVLLRVELPLALPVIMAGVRTALVLLVGTATLATFINGGGLGGTLQTGISLLRYPVIVWGAVLVALLALLIEWLGRVLELVVRPKGV</sequence>
<evidence type="ECO:0000256" key="3">
    <source>
        <dbReference type="ARBA" id="ARBA00022692"/>
    </source>
</evidence>
<evidence type="ECO:0000256" key="2">
    <source>
        <dbReference type="ARBA" id="ARBA00022448"/>
    </source>
</evidence>
<dbReference type="AlphaFoldDB" id="A0A1H1W1U7"/>
<keyword evidence="3 6" id="KW-0812">Transmembrane</keyword>
<keyword evidence="4 6" id="KW-1133">Transmembrane helix</keyword>
<name>A0A1H1W1U7_9ACTN</name>
<dbReference type="InterPro" id="IPR051204">
    <property type="entry name" value="ABC_transp_perm/SBD"/>
</dbReference>
<comment type="subcellular location">
    <subcellularLocation>
        <location evidence="6">Cell membrane</location>
        <topology evidence="6">Multi-pass membrane protein</topology>
    </subcellularLocation>
    <subcellularLocation>
        <location evidence="1">Membrane</location>
        <topology evidence="1">Multi-pass membrane protein</topology>
    </subcellularLocation>
</comment>
<evidence type="ECO:0000256" key="6">
    <source>
        <dbReference type="RuleBase" id="RU363032"/>
    </source>
</evidence>
<dbReference type="PANTHER" id="PTHR30177:SF4">
    <property type="entry name" value="OSMOPROTECTANT IMPORT PERMEASE PROTEIN OSMW"/>
    <property type="match status" value="1"/>
</dbReference>
<dbReference type="GO" id="GO:0005886">
    <property type="term" value="C:plasma membrane"/>
    <property type="evidence" value="ECO:0007669"/>
    <property type="project" value="UniProtKB-SubCell"/>
</dbReference>
<reference evidence="10" key="1">
    <citation type="submission" date="2016-10" db="EMBL/GenBank/DDBJ databases">
        <authorList>
            <person name="Varghese N."/>
            <person name="Submissions S."/>
        </authorList>
    </citation>
    <scope>NUCLEOTIDE SEQUENCE [LARGE SCALE GENOMIC DNA]</scope>
    <source>
        <strain evidence="10">DSM 22127</strain>
    </source>
</reference>
<dbReference type="Proteomes" id="UP000198859">
    <property type="component" value="Chromosome I"/>
</dbReference>
<dbReference type="EMBL" id="LT629757">
    <property type="protein sequence ID" value="SDS90486.1"/>
    <property type="molecule type" value="Genomic_DNA"/>
</dbReference>
<comment type="similarity">
    <text evidence="6">Belongs to the binding-protein-dependent transport system permease family.</text>
</comment>
<evidence type="ECO:0000313" key="9">
    <source>
        <dbReference type="EMBL" id="SDS90486.1"/>
    </source>
</evidence>
<evidence type="ECO:0000313" key="10">
    <source>
        <dbReference type="Proteomes" id="UP000198859"/>
    </source>
</evidence>
<dbReference type="SUPFAM" id="SSF161098">
    <property type="entry name" value="MetI-like"/>
    <property type="match status" value="1"/>
</dbReference>
<proteinExistence type="inferred from homology"/>
<keyword evidence="10" id="KW-1185">Reference proteome</keyword>
<gene>
    <name evidence="9" type="ORF">SAMN04488570_2997</name>
</gene>
<dbReference type="RefSeq" id="WP_231916896.1">
    <property type="nucleotide sequence ID" value="NZ_LT629757.1"/>
</dbReference>
<evidence type="ECO:0000256" key="7">
    <source>
        <dbReference type="SAM" id="MobiDB-lite"/>
    </source>
</evidence>
<evidence type="ECO:0000256" key="5">
    <source>
        <dbReference type="ARBA" id="ARBA00023136"/>
    </source>
</evidence>
<dbReference type="Gene3D" id="1.10.3720.10">
    <property type="entry name" value="MetI-like"/>
    <property type="match status" value="1"/>
</dbReference>
<evidence type="ECO:0000259" key="8">
    <source>
        <dbReference type="PROSITE" id="PS50928"/>
    </source>
</evidence>
<dbReference type="CDD" id="cd06261">
    <property type="entry name" value="TM_PBP2"/>
    <property type="match status" value="1"/>
</dbReference>
<organism evidence="9 10">
    <name type="scientific">Nocardioides scoriae</name>
    <dbReference type="NCBI Taxonomy" id="642780"/>
    <lineage>
        <taxon>Bacteria</taxon>
        <taxon>Bacillati</taxon>
        <taxon>Actinomycetota</taxon>
        <taxon>Actinomycetes</taxon>
        <taxon>Propionibacteriales</taxon>
        <taxon>Nocardioidaceae</taxon>
        <taxon>Nocardioides</taxon>
    </lineage>
</organism>
<evidence type="ECO:0000256" key="1">
    <source>
        <dbReference type="ARBA" id="ARBA00004141"/>
    </source>
</evidence>
<dbReference type="Pfam" id="PF00528">
    <property type="entry name" value="BPD_transp_1"/>
    <property type="match status" value="1"/>
</dbReference>
<dbReference type="GO" id="GO:0031460">
    <property type="term" value="P:glycine betaine transport"/>
    <property type="evidence" value="ECO:0007669"/>
    <property type="project" value="TreeGrafter"/>
</dbReference>